<evidence type="ECO:0000256" key="2">
    <source>
        <dbReference type="ARBA" id="ARBA00022723"/>
    </source>
</evidence>
<dbReference type="GO" id="GO:0046872">
    <property type="term" value="F:metal ion binding"/>
    <property type="evidence" value="ECO:0007669"/>
    <property type="project" value="UniProtKB-KW"/>
</dbReference>
<dbReference type="InterPro" id="IPR012312">
    <property type="entry name" value="Hemerythrin-like"/>
</dbReference>
<comment type="caution">
    <text evidence="5">The sequence shown here is derived from an EMBL/GenBank/DDBJ whole genome shotgun (WGS) entry which is preliminary data.</text>
</comment>
<keyword evidence="2" id="KW-0479">Metal-binding</keyword>
<evidence type="ECO:0000313" key="5">
    <source>
        <dbReference type="EMBL" id="HIP84492.1"/>
    </source>
</evidence>
<protein>
    <submittedName>
        <fullName evidence="5">Bacteriohemerythrin</fullName>
    </submittedName>
</protein>
<dbReference type="InterPro" id="IPR035938">
    <property type="entry name" value="Hemerythrin-like_sf"/>
</dbReference>
<dbReference type="Gene3D" id="1.20.120.50">
    <property type="entry name" value="Hemerythrin-like"/>
    <property type="match status" value="1"/>
</dbReference>
<dbReference type="EMBL" id="DQUO01000021">
    <property type="protein sequence ID" value="HIP91065.1"/>
    <property type="molecule type" value="Genomic_DNA"/>
</dbReference>
<name>A0A832Z7W2_9EURY</name>
<gene>
    <name evidence="5" type="ORF">EYH15_03280</name>
    <name evidence="6" type="ORF">EYH21_02040</name>
</gene>
<dbReference type="CDD" id="cd12107">
    <property type="entry name" value="Hemerythrin"/>
    <property type="match status" value="1"/>
</dbReference>
<dbReference type="AlphaFoldDB" id="A0A832Z7W2"/>
<dbReference type="SUPFAM" id="SSF47188">
    <property type="entry name" value="Hemerythrin-like"/>
    <property type="match status" value="1"/>
</dbReference>
<reference evidence="5" key="1">
    <citation type="journal article" date="2020" name="ISME J.">
        <title>Gammaproteobacteria mediating utilization of methyl-, sulfur- and petroleum organic compounds in deep ocean hydrothermal plumes.</title>
        <authorList>
            <person name="Zhou Z."/>
            <person name="Liu Y."/>
            <person name="Pan J."/>
            <person name="Cron B.R."/>
            <person name="Toner B.M."/>
            <person name="Anantharaman K."/>
            <person name="Breier J.A."/>
            <person name="Dick G.J."/>
            <person name="Li M."/>
        </authorList>
    </citation>
    <scope>NUCLEOTIDE SEQUENCE</scope>
    <source>
        <strain evidence="5">SZUA-1453</strain>
        <strain evidence="6">SZUA-1471</strain>
    </source>
</reference>
<dbReference type="InterPro" id="IPR012827">
    <property type="entry name" value="Hemerythrin_metal-bd"/>
</dbReference>
<evidence type="ECO:0000313" key="6">
    <source>
        <dbReference type="EMBL" id="HIP91065.1"/>
    </source>
</evidence>
<dbReference type="EMBL" id="DQUI01000062">
    <property type="protein sequence ID" value="HIP84492.1"/>
    <property type="molecule type" value="Genomic_DNA"/>
</dbReference>
<organism evidence="5 7">
    <name type="scientific">Methanothermococcus okinawensis</name>
    <dbReference type="NCBI Taxonomy" id="155863"/>
    <lineage>
        <taxon>Archaea</taxon>
        <taxon>Methanobacteriati</taxon>
        <taxon>Methanobacteriota</taxon>
        <taxon>Methanomada group</taxon>
        <taxon>Methanococci</taxon>
        <taxon>Methanococcales</taxon>
        <taxon>Methanococcaceae</taxon>
        <taxon>Methanothermococcus</taxon>
    </lineage>
</organism>
<dbReference type="NCBIfam" id="NF033749">
    <property type="entry name" value="bact_hemeryth"/>
    <property type="match status" value="1"/>
</dbReference>
<comment type="similarity">
    <text evidence="1">Belongs to the hemerythrin family.</text>
</comment>
<dbReference type="Proteomes" id="UP000643554">
    <property type="component" value="Unassembled WGS sequence"/>
</dbReference>
<proteinExistence type="inferred from homology"/>
<evidence type="ECO:0000259" key="4">
    <source>
        <dbReference type="Pfam" id="PF01814"/>
    </source>
</evidence>
<sequence length="147" mass="17717">MEIIKWSKDLESGIEAFDEEHKVLIETINEVYSLMREGKRDEAKKILVDKVVAYADKHFKHEEEVMERYNYPKDKLENHKKMHNFFVRYLIETLLPEIEKGDDKKFNEALNFIVGWLIMHIKNMDVNGYGKWFKERNIEVPDKKIEI</sequence>
<dbReference type="InterPro" id="IPR050669">
    <property type="entry name" value="Hemerythrin"/>
</dbReference>
<feature type="domain" description="Hemerythrin-like" evidence="4">
    <location>
        <begin position="13"/>
        <end position="125"/>
    </location>
</feature>
<evidence type="ECO:0000256" key="1">
    <source>
        <dbReference type="ARBA" id="ARBA00010587"/>
    </source>
</evidence>
<evidence type="ECO:0000313" key="7">
    <source>
        <dbReference type="Proteomes" id="UP000643554"/>
    </source>
</evidence>
<dbReference type="Proteomes" id="UP000618343">
    <property type="component" value="Unassembled WGS sequence"/>
</dbReference>
<dbReference type="PANTHER" id="PTHR37164">
    <property type="entry name" value="BACTERIOHEMERYTHRIN"/>
    <property type="match status" value="1"/>
</dbReference>
<evidence type="ECO:0000256" key="3">
    <source>
        <dbReference type="ARBA" id="ARBA00023004"/>
    </source>
</evidence>
<dbReference type="NCBIfam" id="TIGR02481">
    <property type="entry name" value="hemeryth_dom"/>
    <property type="match status" value="1"/>
</dbReference>
<dbReference type="Pfam" id="PF01814">
    <property type="entry name" value="Hemerythrin"/>
    <property type="match status" value="1"/>
</dbReference>
<keyword evidence="3" id="KW-0408">Iron</keyword>
<dbReference type="PANTHER" id="PTHR37164:SF1">
    <property type="entry name" value="BACTERIOHEMERYTHRIN"/>
    <property type="match status" value="1"/>
</dbReference>
<accession>A0A832Z7W2</accession>